<keyword evidence="3" id="KW-1185">Reference proteome</keyword>
<evidence type="ECO:0000313" key="2">
    <source>
        <dbReference type="EMBL" id="RXK15102.1"/>
    </source>
</evidence>
<evidence type="ECO:0000313" key="3">
    <source>
        <dbReference type="Proteomes" id="UP000290092"/>
    </source>
</evidence>
<dbReference type="AlphaFoldDB" id="A0AAX2AFC4"/>
<feature type="transmembrane region" description="Helical" evidence="1">
    <location>
        <begin position="147"/>
        <end position="166"/>
    </location>
</feature>
<accession>A0AAX2AFC4</accession>
<dbReference type="EMBL" id="NXID01000039">
    <property type="protein sequence ID" value="RXK15102.1"/>
    <property type="molecule type" value="Genomic_DNA"/>
</dbReference>
<name>A0AAX2AFC4_9BACT</name>
<feature type="transmembrane region" description="Helical" evidence="1">
    <location>
        <begin position="122"/>
        <end position="141"/>
    </location>
</feature>
<gene>
    <name evidence="2" type="ORF">CP985_10380</name>
</gene>
<comment type="caution">
    <text evidence="2">The sequence shown here is derived from an EMBL/GenBank/DDBJ whole genome shotgun (WGS) entry which is preliminary data.</text>
</comment>
<keyword evidence="1" id="KW-1133">Transmembrane helix</keyword>
<proteinExistence type="predicted"/>
<keyword evidence="1" id="KW-0472">Membrane</keyword>
<feature type="transmembrane region" description="Helical" evidence="1">
    <location>
        <begin position="93"/>
        <end position="110"/>
    </location>
</feature>
<organism evidence="2 3">
    <name type="scientific">Malaciobacter mytili LMG 24559</name>
    <dbReference type="NCBI Taxonomy" id="1032238"/>
    <lineage>
        <taxon>Bacteria</taxon>
        <taxon>Pseudomonadati</taxon>
        <taxon>Campylobacterota</taxon>
        <taxon>Epsilonproteobacteria</taxon>
        <taxon>Campylobacterales</taxon>
        <taxon>Arcobacteraceae</taxon>
        <taxon>Malaciobacter</taxon>
    </lineage>
</organism>
<feature type="transmembrane region" description="Helical" evidence="1">
    <location>
        <begin position="16"/>
        <end position="37"/>
    </location>
</feature>
<dbReference type="Proteomes" id="UP000290092">
    <property type="component" value="Unassembled WGS sequence"/>
</dbReference>
<sequence>MIKIWFKQYDKDRHNYIYYFVFNIVVLLNISIWCYLITSFELFMGIKNVLEENSLNIFIDTYINDSFVFSILVIMALTTIILLYYVVTFLFDVIYALTYFIFFGTVKNAIGQLNLIKKIGFAIFHITLIILSIYLIQLYFFMQIIQFNLLPLYVLTGLLAFGFILVKRGK</sequence>
<feature type="transmembrane region" description="Helical" evidence="1">
    <location>
        <begin position="67"/>
        <end position="87"/>
    </location>
</feature>
<protein>
    <submittedName>
        <fullName evidence="2">Uncharacterized protein</fullName>
    </submittedName>
</protein>
<keyword evidence="1" id="KW-0812">Transmembrane</keyword>
<evidence type="ECO:0000256" key="1">
    <source>
        <dbReference type="SAM" id="Phobius"/>
    </source>
</evidence>
<reference evidence="2 3" key="1">
    <citation type="submission" date="2017-09" db="EMBL/GenBank/DDBJ databases">
        <title>Genomics of the genus Arcobacter.</title>
        <authorList>
            <person name="Perez-Cataluna A."/>
            <person name="Figueras M.J."/>
            <person name="Salas-Masso N."/>
        </authorList>
    </citation>
    <scope>NUCLEOTIDE SEQUENCE [LARGE SCALE GENOMIC DNA]</scope>
    <source>
        <strain evidence="2 3">CECT 7386</strain>
    </source>
</reference>